<dbReference type="InterPro" id="IPR008979">
    <property type="entry name" value="Galactose-bd-like_sf"/>
</dbReference>
<dbReference type="KEGG" id="euz:DVS28_a1674"/>
<dbReference type="RefSeq" id="WP_114591033.1">
    <property type="nucleotide sequence ID" value="NZ_CP031165.1"/>
</dbReference>
<dbReference type="InterPro" id="IPR000801">
    <property type="entry name" value="Esterase-like"/>
</dbReference>
<organism evidence="2 3">
    <name type="scientific">Euzebya pacifica</name>
    <dbReference type="NCBI Taxonomy" id="1608957"/>
    <lineage>
        <taxon>Bacteria</taxon>
        <taxon>Bacillati</taxon>
        <taxon>Actinomycetota</taxon>
        <taxon>Nitriliruptoria</taxon>
        <taxon>Euzebyales</taxon>
    </lineage>
</organism>
<reference evidence="2 3" key="1">
    <citation type="submission" date="2018-09" db="EMBL/GenBank/DDBJ databases">
        <title>Complete genome sequence of Euzebya sp. DY32-46 isolated from seawater of Pacific Ocean.</title>
        <authorList>
            <person name="Xu L."/>
            <person name="Wu Y.-H."/>
            <person name="Xu X.-W."/>
        </authorList>
    </citation>
    <scope>NUCLEOTIDE SEQUENCE [LARGE SCALE GENOMIC DNA]</scope>
    <source>
        <strain evidence="2 3">DY32-46</strain>
    </source>
</reference>
<dbReference type="PANTHER" id="PTHR30032:SF8">
    <property type="entry name" value="GERMINATION-SPECIFIC N-ACETYLMURAMOYL-L-ALANINE AMIDASE"/>
    <property type="match status" value="1"/>
</dbReference>
<keyword evidence="1" id="KW-0732">Signal</keyword>
<dbReference type="Gene3D" id="3.40.50.12090">
    <property type="match status" value="1"/>
</dbReference>
<gene>
    <name evidence="2" type="ORF">DVS28_a1674</name>
</gene>
<dbReference type="InterPro" id="IPR051922">
    <property type="entry name" value="Bact_Sporulation_Assoc"/>
</dbReference>
<dbReference type="InterPro" id="IPR032710">
    <property type="entry name" value="NTF2-like_dom_sf"/>
</dbReference>
<keyword evidence="3" id="KW-1185">Reference proteome</keyword>
<dbReference type="Pfam" id="PF00756">
    <property type="entry name" value="Esterase"/>
    <property type="match status" value="1"/>
</dbReference>
<dbReference type="Gene3D" id="2.60.120.260">
    <property type="entry name" value="Galactose-binding domain-like"/>
    <property type="match status" value="1"/>
</dbReference>
<dbReference type="PANTHER" id="PTHR30032">
    <property type="entry name" value="N-ACETYLMURAMOYL-L-ALANINE AMIDASE-RELATED"/>
    <property type="match status" value="1"/>
</dbReference>
<feature type="chain" id="PRO_5039695457" evidence="1">
    <location>
        <begin position="27"/>
        <end position="883"/>
    </location>
</feature>
<dbReference type="Gene3D" id="3.40.50.1820">
    <property type="entry name" value="alpha/beta hydrolase"/>
    <property type="match status" value="1"/>
</dbReference>
<dbReference type="SUPFAM" id="SSF54427">
    <property type="entry name" value="NTF2-like"/>
    <property type="match status" value="1"/>
</dbReference>
<dbReference type="EMBL" id="CP031165">
    <property type="protein sequence ID" value="AXV06365.1"/>
    <property type="molecule type" value="Genomic_DNA"/>
</dbReference>
<dbReference type="AlphaFoldDB" id="A0A346XVW8"/>
<dbReference type="Proteomes" id="UP000264006">
    <property type="component" value="Chromosome"/>
</dbReference>
<dbReference type="OrthoDB" id="9762066at2"/>
<dbReference type="InterPro" id="IPR029058">
    <property type="entry name" value="AB_hydrolase_fold"/>
</dbReference>
<dbReference type="SUPFAM" id="SSF53474">
    <property type="entry name" value="alpha/beta-Hydrolases"/>
    <property type="match status" value="1"/>
</dbReference>
<dbReference type="SUPFAM" id="SSF49785">
    <property type="entry name" value="Galactose-binding domain-like"/>
    <property type="match status" value="1"/>
</dbReference>
<evidence type="ECO:0000313" key="3">
    <source>
        <dbReference type="Proteomes" id="UP000264006"/>
    </source>
</evidence>
<proteinExistence type="predicted"/>
<accession>A0A346XVW8</accession>
<dbReference type="InterPro" id="IPR007253">
    <property type="entry name" value="Cell_wall-bd_2"/>
</dbReference>
<dbReference type="Pfam" id="PF04122">
    <property type="entry name" value="CW_binding_2"/>
    <property type="match status" value="3"/>
</dbReference>
<feature type="signal peptide" evidence="1">
    <location>
        <begin position="1"/>
        <end position="26"/>
    </location>
</feature>
<protein>
    <submittedName>
        <fullName evidence="2">N-acetylmuramoyl-L-alanine amidase</fullName>
    </submittedName>
</protein>
<evidence type="ECO:0000313" key="2">
    <source>
        <dbReference type="EMBL" id="AXV06365.1"/>
    </source>
</evidence>
<name>A0A346XVW8_9ACTN</name>
<evidence type="ECO:0000256" key="1">
    <source>
        <dbReference type="SAM" id="SignalP"/>
    </source>
</evidence>
<sequence>MINVRALVALLALSAMTMSVVPLVSAEAGTEGPVEEVAIDLEGAWRFSTGDEDAWADPDFDDSAWEEVQVPTDGGQDVFDDYDGFAWFRLAFDLPAGIDGVNLAASLGFIDDADIAYLNGVEIGRTGVMPPDSDSQWFERRLYPVPAEAPVVGGRNVLAVRINDFTGGGGWYRGPVGLFSKTSLREVVYGITGSPADAATTATVTELLATQADALADGDLDAFEATLTDGYVHDGRDTDRRRRELAGWLAESDGTLVLTDAEVEIIRADDGRLLVDTNRSITGTRDGEPFAFQPVTQEFLVIDPVTGLEAGNHSRFFRDLVEPGVEGKRREYVVYLPPSYYEAPDHRFPTVYLLHGINGGSREWEPRDFQARLDELFTTGGLAESIVVMPDGESLWYIDSSVTPWRSMFIDEMLPQVDAEYRTLPERAFRGLSGVSMGGHGAFTVGWSNPDLFSSIASHMGALSLPPLVGDADEMAANADEAPLVQVTGHTPAFLSSFAYFFDACADDDFRFGEAVEAMDGQLTAKMVEHTAIVYPEGRHNDDCWLPRIDASFGLHSDSFRAAGLVEPPPVEGLDVRRLAGPDRIATSVAMSVEGWEAADAAVLASAADFPDALTAGPLAMAVDGPLLLSAPDALSTPVADELARLDVATVYLAGGQQALSAAVEVELTARGYEVVRLAGEERTATARAIAERIVALRGDAETVVLARSDAFADALAASSVAATGVVPVLLTGSDALSETTGQALADLLPEGATVVLAGGDAALSPAVEQAVTDAGFVADRRGGDDRWATAAALRAAAGERGGGGLDPLVLASGTAFPDALGAGVLAARLGGGLLLVDPSDLDASPASAAALDGAAPDRVLVAGGPAAISDRVLEQVRAALAG</sequence>